<evidence type="ECO:0000256" key="2">
    <source>
        <dbReference type="ARBA" id="ARBA00023157"/>
    </source>
</evidence>
<evidence type="ECO:0000256" key="3">
    <source>
        <dbReference type="SAM" id="MobiDB-lite"/>
    </source>
</evidence>
<dbReference type="Pfam" id="PF13385">
    <property type="entry name" value="Laminin_G_3"/>
    <property type="match status" value="1"/>
</dbReference>
<keyword evidence="2" id="KW-1015">Disulfide bond</keyword>
<evidence type="ECO:0000256" key="1">
    <source>
        <dbReference type="ARBA" id="ARBA00022729"/>
    </source>
</evidence>
<proteinExistence type="predicted"/>
<feature type="region of interest" description="Disordered" evidence="3">
    <location>
        <begin position="1239"/>
        <end position="1267"/>
    </location>
</feature>
<keyword evidence="6" id="KW-1185">Reference proteome</keyword>
<dbReference type="InterPro" id="IPR013320">
    <property type="entry name" value="ConA-like_dom_sf"/>
</dbReference>
<organism evidence="5 6">
    <name type="scientific">Sordaria brevicollis</name>
    <dbReference type="NCBI Taxonomy" id="83679"/>
    <lineage>
        <taxon>Eukaryota</taxon>
        <taxon>Fungi</taxon>
        <taxon>Dikarya</taxon>
        <taxon>Ascomycota</taxon>
        <taxon>Pezizomycotina</taxon>
        <taxon>Sordariomycetes</taxon>
        <taxon>Sordariomycetidae</taxon>
        <taxon>Sordariales</taxon>
        <taxon>Sordariaceae</taxon>
        <taxon>Sordaria</taxon>
    </lineage>
</organism>
<sequence>MSLQDILGPNLNRYTAQSKNRYLSTRLTTHNGVIIAFALGRAEGGSLFFDYSILNAEGGSQASKDQANSRAEAADKLDSQCWFENTKTLQFPAEVRVVGEEAVPVYEIPAVDRSNRKVVRVPDQKEKLNPWLSSSLCLMDPDVYDFQVLSDGRYVYLFRQGASLAKALPHQFMTEKEAGKPPVDSNLLCDRFTLVGTTLSQPLEARYQRSFQKQIPLNDQDTLRVRDINDNNFYEPTHSLRFVQNLSGGRFCVLRAPTVVNNVVKWMIFAYSQRSGHIECLTTDVASNGLFDLHGHVYYTCDSDKHDKVFANGPGSCTASRKDDGQTCNNARIPIVPKTPASKRALSLNGRMGLRLQKTINLAGSSDGFTLEAWVNPAAFEESTEGSFRCLFAQAGNSSPGIFLDSMLRLVLRIPQSKEILLSSTATLEADKWSHVALTFTTNNHTYSLTINGVAAGTRSSNVSPGQLSALAFHANEPNSGFKGLIDEVRLWSRPLHLSTVKARMFSRTTGMEPDLESCWHMDEESGAAAFDATLNNRQFDVFAVDGKPLPSRMWETSVAPLVANYGLSRRILRLSSSAGLRGGLNATIYNEQVAISEEESSAGEEDSGSDTGAQYMKRGARVLLCFVAQPMNSPLRLAVIDFGLLSDGTLSDTPAILNLTPLRMSSTSSPGQERSVISSDLLYIGSQGMGIYGGILPNDVGECSADAPFAFESAMGTVTIFFRAEGHWQGALSAINYDVSRSTVAAALPPSILGGQAGLLATSKLRQARNVVFQTERCSWAPAHLAVNLTLTANLANDTKIVETWKGLPPQSDNFCSILIGTSLGTPAYVGILARLNEDSTKDPSNLSITVTEIVLKDALVDAVAAGTYLKVGMRSYIVLADTKAGSKFLKASMYKDKKPTEKGPEEGTLVMSIGYEHDELVTCEGKPAGDYSLGSSLVTMAWSPSDVATGKAVSASSTQIQAPGTCLVAGSGNNPAFVSPPGSTAMKLDGSSVYSMLGDAATTASCPGICFESWIKVERASSNTVAVAYTSEHSPQTDGSPNEDQTFLLCVFPSDNNTYGLVGDVNGQRFSVDQTPALKFGQWAHVACSSYNTFALAFSGNDYIDLGQAAEWNVSDFALAFTLQLTKGGSGYQTVIVKADSANAATPLHVQITSGRQLLLTYWAVNETGGTSAKREFVSPENARFEEGQAYKVFISRELVYINKPNSSPRTYQRVTMRAWRSDNSLHFQVTPADVSTLTKNEAESKTAQQLVSGPHQTHGPAQGNDAPLTLGGAPWNGGNGLQGVIGSIQLYSSAVPTPDSALDLYAASGNSKGMIGLWSCHSAGGFSLVDDLGRNHGKLKGNPRWVQSPYKPDHQLSVFVNGQRAKYGQPKSSHGDLLAQTVPAGPHQLTLGNVLVAGCNNQARFLGLPANFCGEYDEMRIWNVPRTKENICDSMHTRLTEITSDLAVYLPFDEEDAETSPQSAAQKGTSILMDASVNCWHLTPLFGAPTTTVVSGAPIGHDSPCVNHTLGAVNGQPRGVVTRAGPSVAEYGDLQVSASGAMEGSFKRAYSYIEGDGKWSLVTGFRIGALKTEWVGQVQTSPTLIGFIEGAPPIPVDTFVEPDTAPATSVHFRHSKSCTYTYGSGSEQSSDQELSSTLGLGTEFKVTAGLGVETEIASGKINGSVKQAINVSNGSVNNEARASTTNMNMEMGVQLTGLWDQADDINKSNKEDFMPSNTGLALVESEVADVFALRLQMRGSITPLIAYQMRPNPDIPKDRNLVSFEINPTYTKQGCLDGRRGLEHDPDYPPMASAPKDASYYKPAEAYALRERIRRAEEQRQGEFDRHSVLNWSKDIPQRTHRNICNSYVWTADGGTFQETHSTLDMVQSEVGGNLNTSFGDGVSFEAELSFSTVLATSGVDAMYSTHFNFNMTKERSSEEGFELDIESPPPVNIRVKDPETGKYVKRPGAVDAYRWMSFWLEPSTEATDTFFNKVIDPVWLQQSTDSNAGLLRSLREALAKETGNARTKAWRVLHRCTYISRVPEKIEQRPSVVLAAGHKEEKKSTLLADVACNWLLIQKLERFARGAKTKAQLADALKAPVTELFPSLIAQTRLYVQVLELIADYIGLA</sequence>
<protein>
    <recommendedName>
        <fullName evidence="4">LamG-like jellyroll fold domain-containing protein</fullName>
    </recommendedName>
</protein>
<dbReference type="InterPro" id="IPR006558">
    <property type="entry name" value="LamG-like"/>
</dbReference>
<dbReference type="Proteomes" id="UP001281003">
    <property type="component" value="Unassembled WGS sequence"/>
</dbReference>
<reference evidence="5" key="2">
    <citation type="submission" date="2023-07" db="EMBL/GenBank/DDBJ databases">
        <authorList>
            <consortium name="Lawrence Berkeley National Laboratory"/>
            <person name="Haridas S."/>
            <person name="Hensen N."/>
            <person name="Bonometti L."/>
            <person name="Westerberg I."/>
            <person name="Brannstrom I.O."/>
            <person name="Guillou S."/>
            <person name="Cros-Aarteil S."/>
            <person name="Calhoun S."/>
            <person name="Kuo A."/>
            <person name="Mondo S."/>
            <person name="Pangilinan J."/>
            <person name="Riley R."/>
            <person name="LaButti K."/>
            <person name="Andreopoulos B."/>
            <person name="Lipzen A."/>
            <person name="Chen C."/>
            <person name="Yanf M."/>
            <person name="Daum C."/>
            <person name="Ng V."/>
            <person name="Clum A."/>
            <person name="Steindorff A."/>
            <person name="Ohm R."/>
            <person name="Martin F."/>
            <person name="Silar P."/>
            <person name="Natvig D."/>
            <person name="Lalanne C."/>
            <person name="Gautier V."/>
            <person name="Ament-velasquez S.L."/>
            <person name="Kruys A."/>
            <person name="Hutchinson M.I."/>
            <person name="Powell A.J."/>
            <person name="Barry K."/>
            <person name="Miller A.N."/>
            <person name="Grigoriev I.V."/>
            <person name="Debuchy R."/>
            <person name="Gladieux P."/>
            <person name="Thoren M.H."/>
            <person name="Johannesson H."/>
        </authorList>
    </citation>
    <scope>NUCLEOTIDE SEQUENCE</scope>
    <source>
        <strain evidence="5">FGSC 1904</strain>
    </source>
</reference>
<accession>A0AAE0UCK1</accession>
<evidence type="ECO:0000259" key="4">
    <source>
        <dbReference type="SMART" id="SM00560"/>
    </source>
</evidence>
<dbReference type="SMART" id="SM00560">
    <property type="entry name" value="LamGL"/>
    <property type="match status" value="1"/>
</dbReference>
<dbReference type="SUPFAM" id="SSF49899">
    <property type="entry name" value="Concanavalin A-like lectins/glucanases"/>
    <property type="match status" value="3"/>
</dbReference>
<dbReference type="EMBL" id="JAUTDP010000006">
    <property type="protein sequence ID" value="KAK3398529.1"/>
    <property type="molecule type" value="Genomic_DNA"/>
</dbReference>
<evidence type="ECO:0000313" key="6">
    <source>
        <dbReference type="Proteomes" id="UP001281003"/>
    </source>
</evidence>
<evidence type="ECO:0000313" key="5">
    <source>
        <dbReference type="EMBL" id="KAK3398529.1"/>
    </source>
</evidence>
<comment type="caution">
    <text evidence="5">The sequence shown here is derived from an EMBL/GenBank/DDBJ whole genome shotgun (WGS) entry which is preliminary data.</text>
</comment>
<feature type="compositionally biased region" description="Polar residues" evidence="3">
    <location>
        <begin position="1239"/>
        <end position="1258"/>
    </location>
</feature>
<feature type="domain" description="LamG-like jellyroll fold" evidence="4">
    <location>
        <begin position="367"/>
        <end position="499"/>
    </location>
</feature>
<dbReference type="Gene3D" id="2.60.120.200">
    <property type="match status" value="2"/>
</dbReference>
<reference evidence="5" key="1">
    <citation type="journal article" date="2023" name="Mol. Phylogenet. Evol.">
        <title>Genome-scale phylogeny and comparative genomics of the fungal order Sordariales.</title>
        <authorList>
            <person name="Hensen N."/>
            <person name="Bonometti L."/>
            <person name="Westerberg I."/>
            <person name="Brannstrom I.O."/>
            <person name="Guillou S."/>
            <person name="Cros-Aarteil S."/>
            <person name="Calhoun S."/>
            <person name="Haridas S."/>
            <person name="Kuo A."/>
            <person name="Mondo S."/>
            <person name="Pangilinan J."/>
            <person name="Riley R."/>
            <person name="LaButti K."/>
            <person name="Andreopoulos B."/>
            <person name="Lipzen A."/>
            <person name="Chen C."/>
            <person name="Yan M."/>
            <person name="Daum C."/>
            <person name="Ng V."/>
            <person name="Clum A."/>
            <person name="Steindorff A."/>
            <person name="Ohm R.A."/>
            <person name="Martin F."/>
            <person name="Silar P."/>
            <person name="Natvig D.O."/>
            <person name="Lalanne C."/>
            <person name="Gautier V."/>
            <person name="Ament-Velasquez S.L."/>
            <person name="Kruys A."/>
            <person name="Hutchinson M.I."/>
            <person name="Powell A.J."/>
            <person name="Barry K."/>
            <person name="Miller A.N."/>
            <person name="Grigoriev I.V."/>
            <person name="Debuchy R."/>
            <person name="Gladieux P."/>
            <person name="Hiltunen Thoren M."/>
            <person name="Johannesson H."/>
        </authorList>
    </citation>
    <scope>NUCLEOTIDE SEQUENCE</scope>
    <source>
        <strain evidence="5">FGSC 1904</strain>
    </source>
</reference>
<name>A0AAE0UCK1_SORBR</name>
<gene>
    <name evidence="5" type="ORF">B0T20DRAFT_210685</name>
</gene>
<keyword evidence="1" id="KW-0732">Signal</keyword>